<keyword evidence="1" id="KW-1133">Transmembrane helix</keyword>
<organism evidence="2 3">
    <name type="scientific">Trametes pubescens</name>
    <name type="common">White-rot fungus</name>
    <dbReference type="NCBI Taxonomy" id="154538"/>
    <lineage>
        <taxon>Eukaryota</taxon>
        <taxon>Fungi</taxon>
        <taxon>Dikarya</taxon>
        <taxon>Basidiomycota</taxon>
        <taxon>Agaricomycotina</taxon>
        <taxon>Agaricomycetes</taxon>
        <taxon>Polyporales</taxon>
        <taxon>Polyporaceae</taxon>
        <taxon>Trametes</taxon>
    </lineage>
</organism>
<keyword evidence="1" id="KW-0472">Membrane</keyword>
<dbReference type="OrthoDB" id="2535105at2759"/>
<keyword evidence="1" id="KW-0812">Transmembrane</keyword>
<dbReference type="STRING" id="154538.A0A1M2W6H0"/>
<accession>A0A1M2W6H0</accession>
<feature type="transmembrane region" description="Helical" evidence="1">
    <location>
        <begin position="74"/>
        <end position="97"/>
    </location>
</feature>
<gene>
    <name evidence="2" type="ORF">TRAPUB_7993</name>
</gene>
<evidence type="ECO:0000313" key="3">
    <source>
        <dbReference type="Proteomes" id="UP000184267"/>
    </source>
</evidence>
<sequence>MASLFQEISLGGTLGVTFIGVCVSSMLYGVTCLQTFTYYRSPKAKTDSWLLWSLVSFVALRRLRGYLTDCHVKVAALLAFDSAHQAVVIHAVYNYLVLDFANPFKVVSLVWSIPTEVVLNAILALILNGFLTFRLWKLSTRYHLTGIAGVLTLANFGTNLAYAIRGYLFDNIFAAETILRVSPLGSAPASSIPNLRAASPTQHQGIAGLSISVVTESMISFTLAYYLHNRRTGLRK</sequence>
<protein>
    <submittedName>
        <fullName evidence="2">Uncharacterized protein</fullName>
    </submittedName>
</protein>
<dbReference type="EMBL" id="MNAD01000159">
    <property type="protein sequence ID" value="OJT15448.1"/>
    <property type="molecule type" value="Genomic_DNA"/>
</dbReference>
<feature type="transmembrane region" description="Helical" evidence="1">
    <location>
        <begin position="206"/>
        <end position="227"/>
    </location>
</feature>
<reference evidence="2 3" key="1">
    <citation type="submission" date="2016-10" db="EMBL/GenBank/DDBJ databases">
        <title>Genome sequence of the basidiomycete white-rot fungus Trametes pubescens.</title>
        <authorList>
            <person name="Makela M.R."/>
            <person name="Granchi Z."/>
            <person name="Peng M."/>
            <person name="De Vries R.P."/>
            <person name="Grigoriev I."/>
            <person name="Riley R."/>
            <person name="Hilden K."/>
        </authorList>
    </citation>
    <scope>NUCLEOTIDE SEQUENCE [LARGE SCALE GENOMIC DNA]</scope>
    <source>
        <strain evidence="2 3">FBCC735</strain>
    </source>
</reference>
<feature type="transmembrane region" description="Helical" evidence="1">
    <location>
        <begin position="117"/>
        <end position="136"/>
    </location>
</feature>
<feature type="transmembrane region" description="Helical" evidence="1">
    <location>
        <begin position="12"/>
        <end position="37"/>
    </location>
</feature>
<keyword evidence="3" id="KW-1185">Reference proteome</keyword>
<dbReference type="OMA" id="DIDASYP"/>
<evidence type="ECO:0000313" key="2">
    <source>
        <dbReference type="EMBL" id="OJT15448.1"/>
    </source>
</evidence>
<proteinExistence type="predicted"/>
<feature type="transmembrane region" description="Helical" evidence="1">
    <location>
        <begin position="143"/>
        <end position="164"/>
    </location>
</feature>
<name>A0A1M2W6H0_TRAPU</name>
<comment type="caution">
    <text evidence="2">The sequence shown here is derived from an EMBL/GenBank/DDBJ whole genome shotgun (WGS) entry which is preliminary data.</text>
</comment>
<evidence type="ECO:0000256" key="1">
    <source>
        <dbReference type="SAM" id="Phobius"/>
    </source>
</evidence>
<dbReference type="Proteomes" id="UP000184267">
    <property type="component" value="Unassembled WGS sequence"/>
</dbReference>
<dbReference type="AlphaFoldDB" id="A0A1M2W6H0"/>